<dbReference type="Gene3D" id="3.30.565.10">
    <property type="entry name" value="Histidine kinase-like ATPase, C-terminal domain"/>
    <property type="match status" value="1"/>
</dbReference>
<keyword evidence="5" id="KW-0808">Transferase</keyword>
<accession>A0ABT3CEE3</accession>
<feature type="transmembrane region" description="Helical" evidence="11">
    <location>
        <begin position="129"/>
        <end position="155"/>
    </location>
</feature>
<evidence type="ECO:0000256" key="4">
    <source>
        <dbReference type="ARBA" id="ARBA00022553"/>
    </source>
</evidence>
<dbReference type="InterPro" id="IPR003661">
    <property type="entry name" value="HisK_dim/P_dom"/>
</dbReference>
<dbReference type="PANTHER" id="PTHR45436:SF5">
    <property type="entry name" value="SENSOR HISTIDINE KINASE TRCS"/>
    <property type="match status" value="1"/>
</dbReference>
<keyword evidence="6 11" id="KW-0812">Transmembrane</keyword>
<dbReference type="SUPFAM" id="SSF55874">
    <property type="entry name" value="ATPase domain of HSP90 chaperone/DNA topoisomerase II/histidine kinase"/>
    <property type="match status" value="1"/>
</dbReference>
<dbReference type="PROSITE" id="PS50109">
    <property type="entry name" value="HIS_KIN"/>
    <property type="match status" value="1"/>
</dbReference>
<evidence type="ECO:0000256" key="1">
    <source>
        <dbReference type="ARBA" id="ARBA00000085"/>
    </source>
</evidence>
<dbReference type="InterPro" id="IPR003594">
    <property type="entry name" value="HATPase_dom"/>
</dbReference>
<dbReference type="InterPro" id="IPR004358">
    <property type="entry name" value="Sig_transdc_His_kin-like_C"/>
</dbReference>
<dbReference type="InterPro" id="IPR036097">
    <property type="entry name" value="HisK_dim/P_sf"/>
</dbReference>
<evidence type="ECO:0000256" key="6">
    <source>
        <dbReference type="ARBA" id="ARBA00022692"/>
    </source>
</evidence>
<keyword evidence="7 14" id="KW-0418">Kinase</keyword>
<dbReference type="PROSITE" id="PS50885">
    <property type="entry name" value="HAMP"/>
    <property type="match status" value="1"/>
</dbReference>
<keyword evidence="9" id="KW-0902">Two-component regulatory system</keyword>
<dbReference type="InterPro" id="IPR005467">
    <property type="entry name" value="His_kinase_dom"/>
</dbReference>
<evidence type="ECO:0000256" key="9">
    <source>
        <dbReference type="ARBA" id="ARBA00023012"/>
    </source>
</evidence>
<protein>
    <recommendedName>
        <fullName evidence="3">histidine kinase</fullName>
        <ecNumber evidence="3">2.7.13.3</ecNumber>
    </recommendedName>
</protein>
<dbReference type="CDD" id="cd00082">
    <property type="entry name" value="HisKA"/>
    <property type="match status" value="1"/>
</dbReference>
<dbReference type="CDD" id="cd00075">
    <property type="entry name" value="HATPase"/>
    <property type="match status" value="1"/>
</dbReference>
<proteinExistence type="predicted"/>
<evidence type="ECO:0000256" key="5">
    <source>
        <dbReference type="ARBA" id="ARBA00022679"/>
    </source>
</evidence>
<feature type="domain" description="Histidine kinase" evidence="12">
    <location>
        <begin position="234"/>
        <end position="449"/>
    </location>
</feature>
<dbReference type="PANTHER" id="PTHR45436">
    <property type="entry name" value="SENSOR HISTIDINE KINASE YKOH"/>
    <property type="match status" value="1"/>
</dbReference>
<dbReference type="SUPFAM" id="SSF47384">
    <property type="entry name" value="Homodimeric domain of signal transducing histidine kinase"/>
    <property type="match status" value="1"/>
</dbReference>
<dbReference type="GO" id="GO:0016301">
    <property type="term" value="F:kinase activity"/>
    <property type="evidence" value="ECO:0007669"/>
    <property type="project" value="UniProtKB-KW"/>
</dbReference>
<reference evidence="14 15" key="1">
    <citation type="journal article" date="2022" name="BMC Genomics">
        <title>Comparative genome analysis of mycobacteria focusing on tRNA and non-coding RNA.</title>
        <authorList>
            <person name="Behra P.R.K."/>
            <person name="Pettersson B.M.F."/>
            <person name="Ramesh M."/>
            <person name="Das S."/>
            <person name="Dasgupta S."/>
            <person name="Kirsebom L.A."/>
        </authorList>
    </citation>
    <scope>NUCLEOTIDE SEQUENCE [LARGE SCALE GENOMIC DNA]</scope>
    <source>
        <strain evidence="14 15">DSM 44078</strain>
    </source>
</reference>
<evidence type="ECO:0000256" key="11">
    <source>
        <dbReference type="SAM" id="Phobius"/>
    </source>
</evidence>
<sequence length="458" mass="48773">MKHFLIGQLDDQLRDAGSRSLMFFDLGPPPFIRFPGPGPVFLDAPGQSTGTVGAVVSDGRIDEAAVIMTNGNRLPLNHAAAAQLANLPLHQPVSVDLDGLGEYRVESQPANNDHIVVTGLPTSVIHATLLSVVAVFGILTTIGLALAVVAGIIIVRRQLRPLSIMASTAREVAQLELERREVLLPTPAVQVDPAAERTEVGQLAGALTMMMNRIAEALAARHASEARVRQFVADASHELRTPLTSIRGYTEFAQKLSAGGHTDLPYVLGRVESEAIRMTGLVEDMLLLARLDEGRPLGAEELDLSELIIDVVSDAQIAGPEHRWTLDLPDDPVLLTGDRARLHQVLANLLSNARVHTPPGTEVISRLQWANDGGALIHIVDNGPGIPAARQYEIFQRFVRGDSSRSRRAGSTGLGLAIASAVVRAHHGTIGVESISGKTTFTVELPASVTRCGGTADG</sequence>
<evidence type="ECO:0000313" key="15">
    <source>
        <dbReference type="Proteomes" id="UP001526201"/>
    </source>
</evidence>
<evidence type="ECO:0000256" key="7">
    <source>
        <dbReference type="ARBA" id="ARBA00022777"/>
    </source>
</evidence>
<comment type="catalytic activity">
    <reaction evidence="1">
        <text>ATP + protein L-histidine = ADP + protein N-phospho-L-histidine.</text>
        <dbReference type="EC" id="2.7.13.3"/>
    </reaction>
</comment>
<evidence type="ECO:0000256" key="3">
    <source>
        <dbReference type="ARBA" id="ARBA00012438"/>
    </source>
</evidence>
<keyword evidence="4" id="KW-0597">Phosphoprotein</keyword>
<dbReference type="SMART" id="SM00388">
    <property type="entry name" value="HisKA"/>
    <property type="match status" value="1"/>
</dbReference>
<dbReference type="EMBL" id="JACKTY010000030">
    <property type="protein sequence ID" value="MCV7227850.1"/>
    <property type="molecule type" value="Genomic_DNA"/>
</dbReference>
<evidence type="ECO:0000256" key="10">
    <source>
        <dbReference type="ARBA" id="ARBA00023136"/>
    </source>
</evidence>
<dbReference type="InterPro" id="IPR036890">
    <property type="entry name" value="HATPase_C_sf"/>
</dbReference>
<evidence type="ECO:0000256" key="8">
    <source>
        <dbReference type="ARBA" id="ARBA00022989"/>
    </source>
</evidence>
<evidence type="ECO:0000259" key="12">
    <source>
        <dbReference type="PROSITE" id="PS50109"/>
    </source>
</evidence>
<evidence type="ECO:0000256" key="2">
    <source>
        <dbReference type="ARBA" id="ARBA00004236"/>
    </source>
</evidence>
<dbReference type="Pfam" id="PF02518">
    <property type="entry name" value="HATPase_c"/>
    <property type="match status" value="1"/>
</dbReference>
<keyword evidence="15" id="KW-1185">Reference proteome</keyword>
<dbReference type="Gene3D" id="6.10.340.10">
    <property type="match status" value="1"/>
</dbReference>
<comment type="caution">
    <text evidence="14">The sequence shown here is derived from an EMBL/GenBank/DDBJ whole genome shotgun (WGS) entry which is preliminary data.</text>
</comment>
<dbReference type="Gene3D" id="1.10.287.130">
    <property type="match status" value="1"/>
</dbReference>
<keyword evidence="10 11" id="KW-0472">Membrane</keyword>
<dbReference type="EC" id="2.7.13.3" evidence="3"/>
<dbReference type="InterPro" id="IPR050428">
    <property type="entry name" value="TCS_sensor_his_kinase"/>
</dbReference>
<dbReference type="SMART" id="SM00387">
    <property type="entry name" value="HATPase_c"/>
    <property type="match status" value="1"/>
</dbReference>
<comment type="subcellular location">
    <subcellularLocation>
        <location evidence="2">Cell membrane</location>
    </subcellularLocation>
</comment>
<dbReference type="Proteomes" id="UP001526201">
    <property type="component" value="Unassembled WGS sequence"/>
</dbReference>
<dbReference type="Pfam" id="PF00512">
    <property type="entry name" value="HisKA"/>
    <property type="match status" value="1"/>
</dbReference>
<dbReference type="PRINTS" id="PR00344">
    <property type="entry name" value="BCTRLSENSOR"/>
</dbReference>
<dbReference type="InterPro" id="IPR003660">
    <property type="entry name" value="HAMP_dom"/>
</dbReference>
<name>A0ABT3CEE3_9MYCO</name>
<keyword evidence="8 11" id="KW-1133">Transmembrane helix</keyword>
<evidence type="ECO:0000259" key="13">
    <source>
        <dbReference type="PROSITE" id="PS50885"/>
    </source>
</evidence>
<gene>
    <name evidence="14" type="ORF">H7J73_17675</name>
</gene>
<evidence type="ECO:0000313" key="14">
    <source>
        <dbReference type="EMBL" id="MCV7227850.1"/>
    </source>
</evidence>
<organism evidence="14 15">
    <name type="scientific">Mycolicibacterium komossense</name>
    <dbReference type="NCBI Taxonomy" id="1779"/>
    <lineage>
        <taxon>Bacteria</taxon>
        <taxon>Bacillati</taxon>
        <taxon>Actinomycetota</taxon>
        <taxon>Actinomycetes</taxon>
        <taxon>Mycobacteriales</taxon>
        <taxon>Mycobacteriaceae</taxon>
        <taxon>Mycolicibacterium</taxon>
    </lineage>
</organism>
<feature type="domain" description="HAMP" evidence="13">
    <location>
        <begin position="156"/>
        <end position="219"/>
    </location>
</feature>